<sequence length="77" mass="8496">MGDRLQVQVHRTILVEGQPGNNGRELAGGQQETAQGNKQQFHGHNLSGRPAPRRKQRPAKEKPVAGRYGTGHRFTDS</sequence>
<feature type="compositionally biased region" description="Polar residues" evidence="1">
    <location>
        <begin position="30"/>
        <end position="42"/>
    </location>
</feature>
<evidence type="ECO:0000313" key="2">
    <source>
        <dbReference type="EMBL" id="BDV42814.1"/>
    </source>
</evidence>
<accession>A0ABM8EK76</accession>
<keyword evidence="3" id="KW-1185">Reference proteome</keyword>
<name>A0ABM8EK76_9BACT</name>
<reference evidence="2 3" key="1">
    <citation type="submission" date="2022-12" db="EMBL/GenBank/DDBJ databases">
        <title>Polyphasic characterization of Geotalea uranireducens NIT-SL11 newly isolated from a complex of sewage sludge and microbially reduced graphene oxide.</title>
        <authorList>
            <person name="Xie L."/>
            <person name="Yoshida N."/>
            <person name="Meng L."/>
        </authorList>
    </citation>
    <scope>NUCLEOTIDE SEQUENCE [LARGE SCALE GENOMIC DNA]</scope>
    <source>
        <strain evidence="2 3">NIT-SL11</strain>
    </source>
</reference>
<proteinExistence type="predicted"/>
<dbReference type="Proteomes" id="UP001317705">
    <property type="component" value="Chromosome"/>
</dbReference>
<evidence type="ECO:0000256" key="1">
    <source>
        <dbReference type="SAM" id="MobiDB-lite"/>
    </source>
</evidence>
<gene>
    <name evidence="2" type="ORF">GURASL_17370</name>
</gene>
<protein>
    <submittedName>
        <fullName evidence="2">Uncharacterized protein</fullName>
    </submittedName>
</protein>
<feature type="region of interest" description="Disordered" evidence="1">
    <location>
        <begin position="13"/>
        <end position="77"/>
    </location>
</feature>
<organism evidence="2 3">
    <name type="scientific">Geotalea uraniireducens</name>
    <dbReference type="NCBI Taxonomy" id="351604"/>
    <lineage>
        <taxon>Bacteria</taxon>
        <taxon>Pseudomonadati</taxon>
        <taxon>Thermodesulfobacteriota</taxon>
        <taxon>Desulfuromonadia</taxon>
        <taxon>Geobacterales</taxon>
        <taxon>Geobacteraceae</taxon>
        <taxon>Geotalea</taxon>
    </lineage>
</organism>
<evidence type="ECO:0000313" key="3">
    <source>
        <dbReference type="Proteomes" id="UP001317705"/>
    </source>
</evidence>
<dbReference type="EMBL" id="AP027151">
    <property type="protein sequence ID" value="BDV42814.1"/>
    <property type="molecule type" value="Genomic_DNA"/>
</dbReference>